<sequence>MNMNTFNLIRAETNIGVIAPPNLLIGHAPVRVRRMPKEEGYVMVVEAADEMAIKRPEQRTGVRTHCGLGVFLGARGYRWDNTTAVVVLKAMDLAGSDRANRVVVRRQALLLLSAGKLIIYLKVER</sequence>
<accession>A0A8J5STZ5</accession>
<dbReference type="Proteomes" id="UP000729402">
    <property type="component" value="Unassembled WGS sequence"/>
</dbReference>
<name>A0A8J5STZ5_ZIZPA</name>
<dbReference type="EMBL" id="JAAALK010000286">
    <property type="protein sequence ID" value="KAG8061539.1"/>
    <property type="molecule type" value="Genomic_DNA"/>
</dbReference>
<evidence type="ECO:0000313" key="2">
    <source>
        <dbReference type="Proteomes" id="UP000729402"/>
    </source>
</evidence>
<gene>
    <name evidence="1" type="ORF">GUJ93_ZPchr0003g16543</name>
</gene>
<evidence type="ECO:0000313" key="1">
    <source>
        <dbReference type="EMBL" id="KAG8061539.1"/>
    </source>
</evidence>
<organism evidence="1 2">
    <name type="scientific">Zizania palustris</name>
    <name type="common">Northern wild rice</name>
    <dbReference type="NCBI Taxonomy" id="103762"/>
    <lineage>
        <taxon>Eukaryota</taxon>
        <taxon>Viridiplantae</taxon>
        <taxon>Streptophyta</taxon>
        <taxon>Embryophyta</taxon>
        <taxon>Tracheophyta</taxon>
        <taxon>Spermatophyta</taxon>
        <taxon>Magnoliopsida</taxon>
        <taxon>Liliopsida</taxon>
        <taxon>Poales</taxon>
        <taxon>Poaceae</taxon>
        <taxon>BOP clade</taxon>
        <taxon>Oryzoideae</taxon>
        <taxon>Oryzeae</taxon>
        <taxon>Zizaniinae</taxon>
        <taxon>Zizania</taxon>
    </lineage>
</organism>
<comment type="caution">
    <text evidence="1">The sequence shown here is derived from an EMBL/GenBank/DDBJ whole genome shotgun (WGS) entry which is preliminary data.</text>
</comment>
<reference evidence="1" key="2">
    <citation type="submission" date="2021-02" db="EMBL/GenBank/DDBJ databases">
        <authorList>
            <person name="Kimball J.A."/>
            <person name="Haas M.W."/>
            <person name="Macchietto M."/>
            <person name="Kono T."/>
            <person name="Duquette J."/>
            <person name="Shao M."/>
        </authorList>
    </citation>
    <scope>NUCLEOTIDE SEQUENCE</scope>
    <source>
        <tissue evidence="1">Fresh leaf tissue</tissue>
    </source>
</reference>
<protein>
    <submittedName>
        <fullName evidence="1">Uncharacterized protein</fullName>
    </submittedName>
</protein>
<reference evidence="1" key="1">
    <citation type="journal article" date="2021" name="bioRxiv">
        <title>Whole Genome Assembly and Annotation of Northern Wild Rice, Zizania palustris L., Supports a Whole Genome Duplication in the Zizania Genus.</title>
        <authorList>
            <person name="Haas M."/>
            <person name="Kono T."/>
            <person name="Macchietto M."/>
            <person name="Millas R."/>
            <person name="McGilp L."/>
            <person name="Shao M."/>
            <person name="Duquette J."/>
            <person name="Hirsch C.N."/>
            <person name="Kimball J."/>
        </authorList>
    </citation>
    <scope>NUCLEOTIDE SEQUENCE</scope>
    <source>
        <tissue evidence="1">Fresh leaf tissue</tissue>
    </source>
</reference>
<dbReference type="AlphaFoldDB" id="A0A8J5STZ5"/>
<proteinExistence type="predicted"/>
<keyword evidence="2" id="KW-1185">Reference proteome</keyword>